<feature type="region of interest" description="Disordered" evidence="5">
    <location>
        <begin position="23"/>
        <end position="45"/>
    </location>
</feature>
<reference evidence="10" key="1">
    <citation type="submission" date="2025-08" db="UniProtKB">
        <authorList>
            <consortium name="RefSeq"/>
        </authorList>
    </citation>
    <scope>IDENTIFICATION</scope>
</reference>
<organism evidence="9 10">
    <name type="scientific">Aplysia californica</name>
    <name type="common">California sea hare</name>
    <dbReference type="NCBI Taxonomy" id="6500"/>
    <lineage>
        <taxon>Eukaryota</taxon>
        <taxon>Metazoa</taxon>
        <taxon>Spiralia</taxon>
        <taxon>Lophotrochozoa</taxon>
        <taxon>Mollusca</taxon>
        <taxon>Gastropoda</taxon>
        <taxon>Heterobranchia</taxon>
        <taxon>Euthyneura</taxon>
        <taxon>Tectipleura</taxon>
        <taxon>Aplysiida</taxon>
        <taxon>Aplysioidea</taxon>
        <taxon>Aplysiidae</taxon>
        <taxon>Aplysia</taxon>
    </lineage>
</organism>
<dbReference type="RefSeq" id="XP_005094335.2">
    <property type="nucleotide sequence ID" value="XM_005094278.3"/>
</dbReference>
<dbReference type="GeneID" id="101848339"/>
<keyword evidence="9" id="KW-1185">Reference proteome</keyword>
<dbReference type="PANTHER" id="PTHR12231">
    <property type="entry name" value="CTX-RELATED TYPE I TRANSMEMBRANE PROTEIN"/>
    <property type="match status" value="1"/>
</dbReference>
<feature type="compositionally biased region" description="Basic residues" evidence="5">
    <location>
        <begin position="23"/>
        <end position="34"/>
    </location>
</feature>
<dbReference type="InterPro" id="IPR036179">
    <property type="entry name" value="Ig-like_dom_sf"/>
</dbReference>
<keyword evidence="6" id="KW-1133">Transmembrane helix</keyword>
<gene>
    <name evidence="10" type="primary">LOC101848339</name>
</gene>
<feature type="compositionally biased region" description="Basic residues" evidence="5">
    <location>
        <begin position="269"/>
        <end position="287"/>
    </location>
</feature>
<dbReference type="InterPro" id="IPR013783">
    <property type="entry name" value="Ig-like_fold"/>
</dbReference>
<feature type="region of interest" description="Disordered" evidence="5">
    <location>
        <begin position="359"/>
        <end position="381"/>
    </location>
</feature>
<keyword evidence="3" id="KW-1015">Disulfide bond</keyword>
<dbReference type="InterPro" id="IPR003599">
    <property type="entry name" value="Ig_sub"/>
</dbReference>
<keyword evidence="4" id="KW-0393">Immunoglobulin domain</keyword>
<keyword evidence="6" id="KW-0812">Transmembrane</keyword>
<feature type="transmembrane region" description="Helical" evidence="6">
    <location>
        <begin position="388"/>
        <end position="414"/>
    </location>
</feature>
<evidence type="ECO:0000313" key="9">
    <source>
        <dbReference type="Proteomes" id="UP000694888"/>
    </source>
</evidence>
<evidence type="ECO:0000256" key="7">
    <source>
        <dbReference type="SAM" id="SignalP"/>
    </source>
</evidence>
<evidence type="ECO:0000256" key="3">
    <source>
        <dbReference type="ARBA" id="ARBA00023157"/>
    </source>
</evidence>
<dbReference type="SMART" id="SM00409">
    <property type="entry name" value="IG"/>
    <property type="match status" value="2"/>
</dbReference>
<feature type="compositionally biased region" description="Low complexity" evidence="5">
    <location>
        <begin position="309"/>
        <end position="331"/>
    </location>
</feature>
<feature type="region of interest" description="Disordered" evidence="5">
    <location>
        <begin position="235"/>
        <end position="331"/>
    </location>
</feature>
<dbReference type="InterPro" id="IPR051170">
    <property type="entry name" value="Neural/epithelial_adhesion"/>
</dbReference>
<feature type="chain" id="PRO_5047476725" evidence="7">
    <location>
        <begin position="22"/>
        <end position="428"/>
    </location>
</feature>
<dbReference type="InterPro" id="IPR007110">
    <property type="entry name" value="Ig-like_dom"/>
</dbReference>
<proteinExistence type="predicted"/>
<keyword evidence="1 7" id="KW-0732">Signal</keyword>
<dbReference type="Pfam" id="PF07679">
    <property type="entry name" value="I-set"/>
    <property type="match status" value="2"/>
</dbReference>
<evidence type="ECO:0000256" key="1">
    <source>
        <dbReference type="ARBA" id="ARBA00022729"/>
    </source>
</evidence>
<sequence length="428" mass="48224">MRLDYFCLLVLLVSSAILVTARKGRKKKDRKQRPQWKSSSMPAKNTRFETIHEGKDLAFDCKAQGRPKPSVTWLKDGNPLMADDRTEIKKAGVLKLKSVTTQNSGNYTCMVSNNHGQLEWTFHLDVQGEVKIWPLVVEGPNNITQMVGSSVAFRCRVLNDPTATIRWQRVGLKTGDDDAQPEFMPDGDDPQVLALQNIQKEDEGEYRCMAGNVWGLKHSKAWLHVIEPVLIPDMTGTDRNPNLYNPVDSDPPERGTYDFGPDLFFTTTRRPRNRNKGRKNGRRKNKNKHLDISVDKGKDKPDDVFSFQPTTKPTTTVATTTVTPEVTERTQPVTNRPDIWEFEDRNNYYDGVPDSRYYPAKDKDDDEMDVVTGRSEQDKTPKGTISSWTIYTIVGAVGGVVLLVGLIAITLTLCCKKEEGGVYKSTPV</sequence>
<dbReference type="PROSITE" id="PS50835">
    <property type="entry name" value="IG_LIKE"/>
    <property type="match status" value="2"/>
</dbReference>
<feature type="domain" description="Ig-like" evidence="8">
    <location>
        <begin position="34"/>
        <end position="125"/>
    </location>
</feature>
<keyword evidence="10" id="KW-0675">Receptor</keyword>
<dbReference type="SUPFAM" id="SSF48726">
    <property type="entry name" value="Immunoglobulin"/>
    <property type="match status" value="2"/>
</dbReference>
<keyword evidence="6" id="KW-0472">Membrane</keyword>
<dbReference type="Proteomes" id="UP000694888">
    <property type="component" value="Unplaced"/>
</dbReference>
<dbReference type="PANTHER" id="PTHR12231:SF253">
    <property type="entry name" value="DPR-INTERACTING PROTEIN ETA, ISOFORM B-RELATED"/>
    <property type="match status" value="1"/>
</dbReference>
<evidence type="ECO:0000313" key="10">
    <source>
        <dbReference type="RefSeq" id="XP_005094335.2"/>
    </source>
</evidence>
<feature type="compositionally biased region" description="Basic and acidic residues" evidence="5">
    <location>
        <begin position="288"/>
        <end position="303"/>
    </location>
</feature>
<evidence type="ECO:0000256" key="6">
    <source>
        <dbReference type="SAM" id="Phobius"/>
    </source>
</evidence>
<name>A0ABM0JID5_APLCA</name>
<accession>A0ABM0JID5</accession>
<dbReference type="InterPro" id="IPR013098">
    <property type="entry name" value="Ig_I-set"/>
</dbReference>
<dbReference type="SMART" id="SM00408">
    <property type="entry name" value="IGc2"/>
    <property type="match status" value="2"/>
</dbReference>
<feature type="signal peptide" evidence="7">
    <location>
        <begin position="1"/>
        <end position="21"/>
    </location>
</feature>
<evidence type="ECO:0000256" key="5">
    <source>
        <dbReference type="SAM" id="MobiDB-lite"/>
    </source>
</evidence>
<keyword evidence="2" id="KW-0677">Repeat</keyword>
<protein>
    <submittedName>
        <fullName evidence="10">Fibroblast growth factor receptor 1-A</fullName>
    </submittedName>
</protein>
<feature type="domain" description="Ig-like" evidence="8">
    <location>
        <begin position="134"/>
        <end position="212"/>
    </location>
</feature>
<evidence type="ECO:0000256" key="4">
    <source>
        <dbReference type="ARBA" id="ARBA00023319"/>
    </source>
</evidence>
<evidence type="ECO:0000259" key="8">
    <source>
        <dbReference type="PROSITE" id="PS50835"/>
    </source>
</evidence>
<dbReference type="Gene3D" id="2.60.40.10">
    <property type="entry name" value="Immunoglobulins"/>
    <property type="match status" value="2"/>
</dbReference>
<dbReference type="InterPro" id="IPR003598">
    <property type="entry name" value="Ig_sub2"/>
</dbReference>
<evidence type="ECO:0000256" key="2">
    <source>
        <dbReference type="ARBA" id="ARBA00022737"/>
    </source>
</evidence>